<protein>
    <recommendedName>
        <fullName evidence="1">PLD phosphodiesterase domain-containing protein</fullName>
    </recommendedName>
</protein>
<accession>A0A370DJ08</accession>
<dbReference type="SUPFAM" id="SSF56024">
    <property type="entry name" value="Phospholipase D/nuclease"/>
    <property type="match status" value="2"/>
</dbReference>
<sequence>MKETNSETQNTLLSQLHCWSSEEIYFTGDNYFNDLISSLNNAKHSIEFECYIFYQDDLGRRVITALIDAAKRGINIRVIIDGYGSLNWNTQQLSELTDLNIEIKIFHPLPWRLSLYKKSIKTKNFINKFLYLSSRINKRDHRKLYIIDDTVAWSGSMNISSSHTSQNLPDKTWLDCGVKVSGESVLELTDNFNEIWKRKIRYTNENRHLPFRTNNNIIRRQHKNNELIQLIQSCNKKIWIISAYFAPSKHIVDALKQARAKGADVKLIISHHSDVVFFPLISTTYYTELLKSGIEIYEHNEYIIHAKTILLDDIAFVGSSNLNHRSFLHDLELDIILTKTDTLEKLKNKFIQLIKGSDKITQSRLVNLPWYYRILGKIIWRIRYWL</sequence>
<evidence type="ECO:0000313" key="2">
    <source>
        <dbReference type="EMBL" id="RDH84833.1"/>
    </source>
</evidence>
<name>A0A370DJ08_9GAMM</name>
<dbReference type="PROSITE" id="PS50035">
    <property type="entry name" value="PLD"/>
    <property type="match status" value="2"/>
</dbReference>
<dbReference type="AlphaFoldDB" id="A0A370DJ08"/>
<gene>
    <name evidence="2" type="ORF">DIZ80_05050</name>
</gene>
<evidence type="ECO:0000313" key="3">
    <source>
        <dbReference type="Proteomes" id="UP000254266"/>
    </source>
</evidence>
<dbReference type="GO" id="GO:0008808">
    <property type="term" value="F:cardiolipin synthase activity"/>
    <property type="evidence" value="ECO:0007669"/>
    <property type="project" value="TreeGrafter"/>
</dbReference>
<feature type="domain" description="PLD phosphodiesterase" evidence="1">
    <location>
        <begin position="136"/>
        <end position="163"/>
    </location>
</feature>
<dbReference type="GO" id="GO:0016020">
    <property type="term" value="C:membrane"/>
    <property type="evidence" value="ECO:0007669"/>
    <property type="project" value="TreeGrafter"/>
</dbReference>
<dbReference type="PIRSF" id="PIRSF000850">
    <property type="entry name" value="Phospholipase_D_PSS"/>
    <property type="match status" value="1"/>
</dbReference>
<dbReference type="InterPro" id="IPR001736">
    <property type="entry name" value="PLipase_D/transphosphatidylase"/>
</dbReference>
<organism evidence="2 3">
    <name type="scientific">endosymbiont of Galathealinum brachiosum</name>
    <dbReference type="NCBI Taxonomy" id="2200906"/>
    <lineage>
        <taxon>Bacteria</taxon>
        <taxon>Pseudomonadati</taxon>
        <taxon>Pseudomonadota</taxon>
        <taxon>Gammaproteobacteria</taxon>
        <taxon>sulfur-oxidizing symbionts</taxon>
    </lineage>
</organism>
<proteinExistence type="predicted"/>
<dbReference type="CDD" id="cd09110">
    <property type="entry name" value="PLDc_CLS_1"/>
    <property type="match status" value="1"/>
</dbReference>
<feature type="domain" description="PLD phosphodiesterase" evidence="1">
    <location>
        <begin position="300"/>
        <end position="326"/>
    </location>
</feature>
<dbReference type="Proteomes" id="UP000254266">
    <property type="component" value="Unassembled WGS sequence"/>
</dbReference>
<evidence type="ECO:0000259" key="1">
    <source>
        <dbReference type="PROSITE" id="PS50035"/>
    </source>
</evidence>
<keyword evidence="3" id="KW-1185">Reference proteome</keyword>
<dbReference type="GO" id="GO:0032049">
    <property type="term" value="P:cardiolipin biosynthetic process"/>
    <property type="evidence" value="ECO:0007669"/>
    <property type="project" value="UniProtKB-ARBA"/>
</dbReference>
<dbReference type="EMBL" id="QFXC01000007">
    <property type="protein sequence ID" value="RDH84833.1"/>
    <property type="molecule type" value="Genomic_DNA"/>
</dbReference>
<dbReference type="Pfam" id="PF13091">
    <property type="entry name" value="PLDc_2"/>
    <property type="match status" value="2"/>
</dbReference>
<dbReference type="SMART" id="SM00155">
    <property type="entry name" value="PLDc"/>
    <property type="match status" value="2"/>
</dbReference>
<dbReference type="PANTHER" id="PTHR21248:SF22">
    <property type="entry name" value="PHOSPHOLIPASE D"/>
    <property type="match status" value="1"/>
</dbReference>
<dbReference type="Gene3D" id="3.30.870.10">
    <property type="entry name" value="Endonuclease Chain A"/>
    <property type="match status" value="2"/>
</dbReference>
<comment type="caution">
    <text evidence="2">The sequence shown here is derived from an EMBL/GenBank/DDBJ whole genome shotgun (WGS) entry which is preliminary data.</text>
</comment>
<dbReference type="InterPro" id="IPR025202">
    <property type="entry name" value="PLD-like_dom"/>
</dbReference>
<reference evidence="2 3" key="1">
    <citation type="journal article" date="2018" name="ISME J.">
        <title>Endosymbiont genomes yield clues of tubeworm success.</title>
        <authorList>
            <person name="Li Y."/>
            <person name="Liles M.R."/>
            <person name="Halanych K.M."/>
        </authorList>
    </citation>
    <scope>NUCLEOTIDE SEQUENCE [LARGE SCALE GENOMIC DNA]</scope>
    <source>
        <strain evidence="2">A1464</strain>
    </source>
</reference>
<dbReference type="PANTHER" id="PTHR21248">
    <property type="entry name" value="CARDIOLIPIN SYNTHASE"/>
    <property type="match status" value="1"/>
</dbReference>